<evidence type="ECO:0000256" key="2">
    <source>
        <dbReference type="ARBA" id="ARBA00005992"/>
    </source>
</evidence>
<keyword evidence="5 7" id="KW-0573">Peptidoglycan synthesis</keyword>
<sequence length="186" mass="20615">MQIHKRLRLASLLLWLSLCGPALADQADWVLVETETRTLTVLSGENKTLDRFDNISVGRGGAASLHYRGDDTTPRGDYRIVSIRPSRRFGTFFALDYPTPDHAGQAADADRLDPDSFDAIVEAWLARRLPPQDTVLGGAIGIHGVGRGDPAIHRSFDWTDGCVALSNAQLHRFARWVRVGMRVVIR</sequence>
<reference evidence="10 11" key="1">
    <citation type="submission" date="2018-10" db="EMBL/GenBank/DDBJ databases">
        <title>Draft genome of Fastidiocella sp. strain 375T, a bacterium isolated from a karstic cave dripping water.</title>
        <authorList>
            <person name="Coelho C."/>
            <person name="Verissimo A."/>
            <person name="Tiago I."/>
        </authorList>
    </citation>
    <scope>NUCLEOTIDE SEQUENCE [LARGE SCALE GENOMIC DNA]</scope>
    <source>
        <strain evidence="10 11">CAVE-375</strain>
    </source>
</reference>
<evidence type="ECO:0000256" key="7">
    <source>
        <dbReference type="PROSITE-ProRule" id="PRU01373"/>
    </source>
</evidence>
<feature type="domain" description="L,D-TPase catalytic" evidence="9">
    <location>
        <begin position="28"/>
        <end position="186"/>
    </location>
</feature>
<comment type="caution">
    <text evidence="10">The sequence shown here is derived from an EMBL/GenBank/DDBJ whole genome shotgun (WGS) entry which is preliminary data.</text>
</comment>
<dbReference type="Gene3D" id="2.40.440.10">
    <property type="entry name" value="L,D-transpeptidase catalytic domain-like"/>
    <property type="match status" value="1"/>
</dbReference>
<evidence type="ECO:0000256" key="8">
    <source>
        <dbReference type="SAM" id="SignalP"/>
    </source>
</evidence>
<dbReference type="InterPro" id="IPR038063">
    <property type="entry name" value="Transpep_catalytic_dom"/>
</dbReference>
<feature type="signal peptide" evidence="8">
    <location>
        <begin position="1"/>
        <end position="24"/>
    </location>
</feature>
<dbReference type="InterPro" id="IPR005490">
    <property type="entry name" value="LD_TPept_cat_dom"/>
</dbReference>
<keyword evidence="8" id="KW-0732">Signal</keyword>
<dbReference type="EMBL" id="REGR01000003">
    <property type="protein sequence ID" value="RXZ44498.1"/>
    <property type="molecule type" value="Genomic_DNA"/>
</dbReference>
<evidence type="ECO:0000256" key="5">
    <source>
        <dbReference type="ARBA" id="ARBA00022984"/>
    </source>
</evidence>
<organism evidence="10 11">
    <name type="scientific">Crenobacter cavernae</name>
    <dbReference type="NCBI Taxonomy" id="2290923"/>
    <lineage>
        <taxon>Bacteria</taxon>
        <taxon>Pseudomonadati</taxon>
        <taxon>Pseudomonadota</taxon>
        <taxon>Betaproteobacteria</taxon>
        <taxon>Neisseriales</taxon>
        <taxon>Neisseriaceae</taxon>
        <taxon>Crenobacter</taxon>
    </lineage>
</organism>
<evidence type="ECO:0000313" key="11">
    <source>
        <dbReference type="Proteomes" id="UP000290682"/>
    </source>
</evidence>
<evidence type="ECO:0000259" key="9">
    <source>
        <dbReference type="PROSITE" id="PS52029"/>
    </source>
</evidence>
<comment type="pathway">
    <text evidence="1 7">Cell wall biogenesis; peptidoglycan biosynthesis.</text>
</comment>
<feature type="active site" description="Nucleophile" evidence="7">
    <location>
        <position position="162"/>
    </location>
</feature>
<protein>
    <submittedName>
        <fullName evidence="10">Murein L,D-transpeptidase</fullName>
    </submittedName>
</protein>
<dbReference type="RefSeq" id="WP_129212050.1">
    <property type="nucleotide sequence ID" value="NZ_REGR01000003.1"/>
</dbReference>
<keyword evidence="11" id="KW-1185">Reference proteome</keyword>
<dbReference type="PROSITE" id="PS52029">
    <property type="entry name" value="LD_TPASE"/>
    <property type="match status" value="1"/>
</dbReference>
<evidence type="ECO:0000313" key="10">
    <source>
        <dbReference type="EMBL" id="RXZ44498.1"/>
    </source>
</evidence>
<keyword evidence="4 7" id="KW-0133">Cell shape</keyword>
<comment type="similarity">
    <text evidence="2">Belongs to the YkuD family.</text>
</comment>
<evidence type="ECO:0000256" key="6">
    <source>
        <dbReference type="ARBA" id="ARBA00023316"/>
    </source>
</evidence>
<keyword evidence="3" id="KW-0808">Transferase</keyword>
<name>A0ABY0FE39_9NEIS</name>
<dbReference type="SUPFAM" id="SSF141523">
    <property type="entry name" value="L,D-transpeptidase catalytic domain-like"/>
    <property type="match status" value="1"/>
</dbReference>
<dbReference type="CDD" id="cd16913">
    <property type="entry name" value="YkuD_like"/>
    <property type="match status" value="1"/>
</dbReference>
<feature type="chain" id="PRO_5047153225" evidence="8">
    <location>
        <begin position="25"/>
        <end position="186"/>
    </location>
</feature>
<feature type="active site" description="Proton donor/acceptor" evidence="7">
    <location>
        <position position="143"/>
    </location>
</feature>
<proteinExistence type="inferred from homology"/>
<gene>
    <name evidence="10" type="ORF">EBB06_05180</name>
</gene>
<evidence type="ECO:0000256" key="4">
    <source>
        <dbReference type="ARBA" id="ARBA00022960"/>
    </source>
</evidence>
<keyword evidence="6 7" id="KW-0961">Cell wall biogenesis/degradation</keyword>
<accession>A0ABY0FE39</accession>
<evidence type="ECO:0000256" key="1">
    <source>
        <dbReference type="ARBA" id="ARBA00004752"/>
    </source>
</evidence>
<evidence type="ECO:0000256" key="3">
    <source>
        <dbReference type="ARBA" id="ARBA00022679"/>
    </source>
</evidence>
<dbReference type="Proteomes" id="UP000290682">
    <property type="component" value="Unassembled WGS sequence"/>
</dbReference>
<dbReference type="Pfam" id="PF03734">
    <property type="entry name" value="YkuD"/>
    <property type="match status" value="1"/>
</dbReference>